<dbReference type="EC" id="2.1.1.63" evidence="9"/>
<keyword evidence="4 9" id="KW-0489">Methyltransferase</keyword>
<dbReference type="HAMAP" id="MF_00772">
    <property type="entry name" value="OGT"/>
    <property type="match status" value="1"/>
</dbReference>
<comment type="catalytic activity">
    <reaction evidence="8 9">
        <text>a 6-O-methyl-2'-deoxyguanosine in DNA + L-cysteinyl-[protein] = S-methyl-L-cysteinyl-[protein] + a 2'-deoxyguanosine in DNA</text>
        <dbReference type="Rhea" id="RHEA:24000"/>
        <dbReference type="Rhea" id="RHEA-COMP:10131"/>
        <dbReference type="Rhea" id="RHEA-COMP:10132"/>
        <dbReference type="Rhea" id="RHEA-COMP:11367"/>
        <dbReference type="Rhea" id="RHEA-COMP:11368"/>
        <dbReference type="ChEBI" id="CHEBI:29950"/>
        <dbReference type="ChEBI" id="CHEBI:82612"/>
        <dbReference type="ChEBI" id="CHEBI:85445"/>
        <dbReference type="ChEBI" id="CHEBI:85448"/>
        <dbReference type="EC" id="2.1.1.63"/>
    </reaction>
</comment>
<dbReference type="SUPFAM" id="SSF53155">
    <property type="entry name" value="Methylated DNA-protein cysteine methyltransferase domain"/>
    <property type="match status" value="1"/>
</dbReference>
<dbReference type="InterPro" id="IPR036631">
    <property type="entry name" value="MGMT_N_sf"/>
</dbReference>
<keyword evidence="5 9" id="KW-0808">Transferase</keyword>
<keyword evidence="3 9" id="KW-0963">Cytoplasm</keyword>
<comment type="catalytic activity">
    <reaction evidence="1 9">
        <text>a 4-O-methyl-thymidine in DNA + L-cysteinyl-[protein] = a thymidine in DNA + S-methyl-L-cysteinyl-[protein]</text>
        <dbReference type="Rhea" id="RHEA:53428"/>
        <dbReference type="Rhea" id="RHEA-COMP:10131"/>
        <dbReference type="Rhea" id="RHEA-COMP:10132"/>
        <dbReference type="Rhea" id="RHEA-COMP:13555"/>
        <dbReference type="Rhea" id="RHEA-COMP:13556"/>
        <dbReference type="ChEBI" id="CHEBI:29950"/>
        <dbReference type="ChEBI" id="CHEBI:82612"/>
        <dbReference type="ChEBI" id="CHEBI:137386"/>
        <dbReference type="ChEBI" id="CHEBI:137387"/>
        <dbReference type="EC" id="2.1.1.63"/>
    </reaction>
</comment>
<dbReference type="InterPro" id="IPR023546">
    <property type="entry name" value="MGMT"/>
</dbReference>
<evidence type="ECO:0000256" key="8">
    <source>
        <dbReference type="ARBA" id="ARBA00049348"/>
    </source>
</evidence>
<feature type="domain" description="Methylguanine DNA methyltransferase ribonuclease-like" evidence="11">
    <location>
        <begin position="23"/>
        <end position="80"/>
    </location>
</feature>
<comment type="function">
    <text evidence="9">Involved in the cellular defense against the biological effects of O6-methylguanine (O6-MeG) and O4-methylthymine (O4-MeT) in DNA. Repairs the methylated nucleobase in DNA by stoichiometrically transferring the methyl group to a cysteine residue in the enzyme. This is a suicide reaction: the enzyme is irreversibly inactivated.</text>
</comment>
<dbReference type="InterPro" id="IPR014048">
    <property type="entry name" value="MethylDNA_cys_MeTrfase_DNA-bd"/>
</dbReference>
<dbReference type="Pfam" id="PF01035">
    <property type="entry name" value="DNA_binding_1"/>
    <property type="match status" value="1"/>
</dbReference>
<dbReference type="SUPFAM" id="SSF46767">
    <property type="entry name" value="Methylated DNA-protein cysteine methyltransferase, C-terminal domain"/>
    <property type="match status" value="1"/>
</dbReference>
<dbReference type="PANTHER" id="PTHR10815">
    <property type="entry name" value="METHYLATED-DNA--PROTEIN-CYSTEINE METHYLTRANSFERASE"/>
    <property type="match status" value="1"/>
</dbReference>
<keyword evidence="13" id="KW-1185">Reference proteome</keyword>
<sequence>MKRNAPAIVLGRFLLHHADMNIAVVDSPVGRLGVVEEGGSIVRLVWDAEPEGEQTPVLTEAQSQLTAYFEGRLTKFNLPTLVHGSDFQRAVCDAMSAIPFGETLTYGDIAKLTGNSAQAVGNACGANPIPIIIPCHRVMGAGGKLVGFSGAGGVETKVQLLRLEGAAGLLI</sequence>
<accession>A0A2R8AMR6</accession>
<dbReference type="GO" id="GO:0006307">
    <property type="term" value="P:DNA alkylation repair"/>
    <property type="evidence" value="ECO:0007669"/>
    <property type="project" value="UniProtKB-UniRule"/>
</dbReference>
<organism evidence="12 13">
    <name type="scientific">Aliiroseovarius pelagivivens</name>
    <dbReference type="NCBI Taxonomy" id="1639690"/>
    <lineage>
        <taxon>Bacteria</taxon>
        <taxon>Pseudomonadati</taxon>
        <taxon>Pseudomonadota</taxon>
        <taxon>Alphaproteobacteria</taxon>
        <taxon>Rhodobacterales</taxon>
        <taxon>Paracoccaceae</taxon>
        <taxon>Aliiroseovarius</taxon>
    </lineage>
</organism>
<dbReference type="FunFam" id="1.10.10.10:FF:000214">
    <property type="entry name" value="Methylated-DNA--protein-cysteine methyltransferase"/>
    <property type="match status" value="1"/>
</dbReference>
<dbReference type="EMBL" id="OMOI01000001">
    <property type="protein sequence ID" value="SPF77343.1"/>
    <property type="molecule type" value="Genomic_DNA"/>
</dbReference>
<evidence type="ECO:0000256" key="4">
    <source>
        <dbReference type="ARBA" id="ARBA00022603"/>
    </source>
</evidence>
<feature type="domain" description="Methylated-DNA-[protein]-cysteine S-methyltransferase DNA binding" evidence="10">
    <location>
        <begin position="86"/>
        <end position="166"/>
    </location>
</feature>
<dbReference type="PANTHER" id="PTHR10815:SF13">
    <property type="entry name" value="METHYLATED-DNA--PROTEIN-CYSTEINE METHYLTRANSFERASE"/>
    <property type="match status" value="1"/>
</dbReference>
<protein>
    <recommendedName>
        <fullName evidence="9">Methylated-DNA--protein-cysteine methyltransferase</fullName>
        <ecNumber evidence="9">2.1.1.63</ecNumber>
    </recommendedName>
    <alternativeName>
        <fullName evidence="9">6-O-methylguanine-DNA methyltransferase</fullName>
        <shortName evidence="9">MGMT</shortName>
    </alternativeName>
    <alternativeName>
        <fullName evidence="9">O-6-methylguanine-DNA-alkyltransferase</fullName>
    </alternativeName>
</protein>
<evidence type="ECO:0000256" key="7">
    <source>
        <dbReference type="ARBA" id="ARBA00023204"/>
    </source>
</evidence>
<name>A0A2R8AMR6_9RHOB</name>
<comment type="similarity">
    <text evidence="2 9">Belongs to the MGMT family.</text>
</comment>
<reference evidence="12 13" key="1">
    <citation type="submission" date="2018-03" db="EMBL/GenBank/DDBJ databases">
        <authorList>
            <person name="Keele B.F."/>
        </authorList>
    </citation>
    <scope>NUCLEOTIDE SEQUENCE [LARGE SCALE GENOMIC DNA]</scope>
    <source>
        <strain evidence="12 13">CECT 8811</strain>
    </source>
</reference>
<evidence type="ECO:0000256" key="6">
    <source>
        <dbReference type="ARBA" id="ARBA00022763"/>
    </source>
</evidence>
<evidence type="ECO:0000256" key="1">
    <source>
        <dbReference type="ARBA" id="ARBA00001286"/>
    </source>
</evidence>
<dbReference type="PROSITE" id="PS00374">
    <property type="entry name" value="MGMT"/>
    <property type="match status" value="1"/>
</dbReference>
<dbReference type="NCBIfam" id="TIGR00589">
    <property type="entry name" value="ogt"/>
    <property type="match status" value="1"/>
</dbReference>
<dbReference type="CDD" id="cd06445">
    <property type="entry name" value="ATase"/>
    <property type="match status" value="1"/>
</dbReference>
<evidence type="ECO:0000313" key="12">
    <source>
        <dbReference type="EMBL" id="SPF77343.1"/>
    </source>
</evidence>
<evidence type="ECO:0000256" key="3">
    <source>
        <dbReference type="ARBA" id="ARBA00022490"/>
    </source>
</evidence>
<dbReference type="Gene3D" id="1.10.10.10">
    <property type="entry name" value="Winged helix-like DNA-binding domain superfamily/Winged helix DNA-binding domain"/>
    <property type="match status" value="1"/>
</dbReference>
<dbReference type="Proteomes" id="UP000244911">
    <property type="component" value="Unassembled WGS sequence"/>
</dbReference>
<evidence type="ECO:0000313" key="13">
    <source>
        <dbReference type="Proteomes" id="UP000244911"/>
    </source>
</evidence>
<dbReference type="InterPro" id="IPR001497">
    <property type="entry name" value="MethylDNA_cys_MeTrfase_AS"/>
</dbReference>
<keyword evidence="7 9" id="KW-0234">DNA repair</keyword>
<dbReference type="GO" id="GO:0032259">
    <property type="term" value="P:methylation"/>
    <property type="evidence" value="ECO:0007669"/>
    <property type="project" value="UniProtKB-KW"/>
</dbReference>
<dbReference type="Pfam" id="PF02870">
    <property type="entry name" value="Methyltransf_1N"/>
    <property type="match status" value="1"/>
</dbReference>
<evidence type="ECO:0000259" key="11">
    <source>
        <dbReference type="Pfam" id="PF02870"/>
    </source>
</evidence>
<dbReference type="InterPro" id="IPR036217">
    <property type="entry name" value="MethylDNA_cys_MeTrfase_DNAb"/>
</dbReference>
<proteinExistence type="inferred from homology"/>
<dbReference type="AlphaFoldDB" id="A0A2R8AMR6"/>
<evidence type="ECO:0000259" key="10">
    <source>
        <dbReference type="Pfam" id="PF01035"/>
    </source>
</evidence>
<feature type="active site" description="Nucleophile; methyl group acceptor" evidence="9">
    <location>
        <position position="135"/>
    </location>
</feature>
<keyword evidence="6 9" id="KW-0227">DNA damage</keyword>
<evidence type="ECO:0000256" key="2">
    <source>
        <dbReference type="ARBA" id="ARBA00008711"/>
    </source>
</evidence>
<dbReference type="InterPro" id="IPR008332">
    <property type="entry name" value="MethylG_MeTrfase_N"/>
</dbReference>
<gene>
    <name evidence="12" type="primary">ogt</name>
    <name evidence="12" type="ORF">ALP8811_02370</name>
</gene>
<comment type="miscellaneous">
    <text evidence="9">This enzyme catalyzes only one turnover and therefore is not strictly catalytic. According to one definition, an enzyme is a biocatalyst that acts repeatedly and over many reaction cycles.</text>
</comment>
<dbReference type="InterPro" id="IPR036388">
    <property type="entry name" value="WH-like_DNA-bd_sf"/>
</dbReference>
<evidence type="ECO:0000256" key="9">
    <source>
        <dbReference type="HAMAP-Rule" id="MF_00772"/>
    </source>
</evidence>
<dbReference type="Gene3D" id="3.30.160.70">
    <property type="entry name" value="Methylated DNA-protein cysteine methyltransferase domain"/>
    <property type="match status" value="1"/>
</dbReference>
<dbReference type="GO" id="GO:0005737">
    <property type="term" value="C:cytoplasm"/>
    <property type="evidence" value="ECO:0007669"/>
    <property type="project" value="UniProtKB-SubCell"/>
</dbReference>
<dbReference type="GO" id="GO:0003908">
    <property type="term" value="F:methylated-DNA-[protein]-cysteine S-methyltransferase activity"/>
    <property type="evidence" value="ECO:0007669"/>
    <property type="project" value="UniProtKB-UniRule"/>
</dbReference>
<evidence type="ECO:0000256" key="5">
    <source>
        <dbReference type="ARBA" id="ARBA00022679"/>
    </source>
</evidence>
<comment type="subcellular location">
    <subcellularLocation>
        <location evidence="9">Cytoplasm</location>
    </subcellularLocation>
</comment>